<dbReference type="Proteomes" id="UP001464923">
    <property type="component" value="Unassembled WGS sequence"/>
</dbReference>
<gene>
    <name evidence="3" type="ORF">WHI96_14575</name>
</gene>
<reference evidence="3 4" key="1">
    <citation type="submission" date="2024-03" db="EMBL/GenBank/DDBJ databases">
        <title>Draft genome sequence of Pseudonocardia tropica JCM 19149.</title>
        <authorList>
            <person name="Butdee W."/>
            <person name="Duangmal K."/>
        </authorList>
    </citation>
    <scope>NUCLEOTIDE SEQUENCE [LARGE SCALE GENOMIC DNA]</scope>
    <source>
        <strain evidence="3 4">JCM 19149</strain>
    </source>
</reference>
<evidence type="ECO:0000313" key="3">
    <source>
        <dbReference type="EMBL" id="MEQ3540051.1"/>
    </source>
</evidence>
<evidence type="ECO:0000313" key="4">
    <source>
        <dbReference type="Proteomes" id="UP001464923"/>
    </source>
</evidence>
<evidence type="ECO:0000256" key="2">
    <source>
        <dbReference type="ARBA" id="ARBA00023125"/>
    </source>
</evidence>
<protein>
    <recommendedName>
        <fullName evidence="5">Type I restriction modification DNA specificity domain-containing protein</fullName>
    </recommendedName>
</protein>
<dbReference type="PANTHER" id="PTHR30408">
    <property type="entry name" value="TYPE-1 RESTRICTION ENZYME ECOKI SPECIFICITY PROTEIN"/>
    <property type="match status" value="1"/>
</dbReference>
<dbReference type="InterPro" id="IPR052021">
    <property type="entry name" value="Type-I_RS_S_subunit"/>
</dbReference>
<dbReference type="EMBL" id="JBEDNP010000008">
    <property type="protein sequence ID" value="MEQ3540051.1"/>
    <property type="molecule type" value="Genomic_DNA"/>
</dbReference>
<keyword evidence="2" id="KW-0238">DNA-binding</keyword>
<dbReference type="InterPro" id="IPR044946">
    <property type="entry name" value="Restrct_endonuc_typeI_TRD_sf"/>
</dbReference>
<organism evidence="3 4">
    <name type="scientific">Pseudonocardia tropica</name>
    <dbReference type="NCBI Taxonomy" id="681289"/>
    <lineage>
        <taxon>Bacteria</taxon>
        <taxon>Bacillati</taxon>
        <taxon>Actinomycetota</taxon>
        <taxon>Actinomycetes</taxon>
        <taxon>Pseudonocardiales</taxon>
        <taxon>Pseudonocardiaceae</taxon>
        <taxon>Pseudonocardia</taxon>
    </lineage>
</organism>
<proteinExistence type="predicted"/>
<dbReference type="SUPFAM" id="SSF116734">
    <property type="entry name" value="DNA methylase specificity domain"/>
    <property type="match status" value="2"/>
</dbReference>
<dbReference type="PANTHER" id="PTHR30408:SF12">
    <property type="entry name" value="TYPE I RESTRICTION ENZYME MJAVIII SPECIFICITY SUBUNIT"/>
    <property type="match status" value="1"/>
</dbReference>
<accession>A0ABV1JVT0</accession>
<evidence type="ECO:0000256" key="1">
    <source>
        <dbReference type="ARBA" id="ARBA00022747"/>
    </source>
</evidence>
<evidence type="ECO:0008006" key="5">
    <source>
        <dbReference type="Google" id="ProtNLM"/>
    </source>
</evidence>
<dbReference type="Gene3D" id="3.90.220.20">
    <property type="entry name" value="DNA methylase specificity domains"/>
    <property type="match status" value="2"/>
</dbReference>
<keyword evidence="1" id="KW-0680">Restriction system</keyword>
<name>A0ABV1JVT0_9PSEU</name>
<keyword evidence="4" id="KW-1185">Reference proteome</keyword>
<sequence length="283" mass="31164">MAPEDVMHLKFVFPDIEEQRRVVSFLDIELSAIDKTIKMRTRSLDLLRERRDAALEQCVTDSRGELVDPLVGRVGADWKTMSLRYAIRRIDVGVVVNPSTYFVDEGVPFIHGFNVRSGFIDRAGMKFLSEQSNFELRRSQVSFGDVLVVRVGAPGRAAVVTDDLDGANCASVLVLRRSSAVVPEYLAAVMNGSPGRGQVRFSQYGAAQEVISAAQVASFRISLPCESEQIDRVDRLKAENAMIETATSLIEEQIELLGERRQGLITAAMTGQIDVATARGVDV</sequence>
<comment type="caution">
    <text evidence="3">The sequence shown here is derived from an EMBL/GenBank/DDBJ whole genome shotgun (WGS) entry which is preliminary data.</text>
</comment>
<dbReference type="RefSeq" id="WP_345646623.1">
    <property type="nucleotide sequence ID" value="NZ_BAABLY010000041.1"/>
</dbReference>